<dbReference type="Proteomes" id="UP000075714">
    <property type="component" value="Unassembled WGS sequence"/>
</dbReference>
<dbReference type="GO" id="GO:0006351">
    <property type="term" value="P:DNA-templated transcription"/>
    <property type="evidence" value="ECO:0007669"/>
    <property type="project" value="InterPro"/>
</dbReference>
<dbReference type="Pfam" id="PF07500">
    <property type="entry name" value="TFIIS_M"/>
    <property type="match status" value="1"/>
</dbReference>
<proteinExistence type="predicted"/>
<organism evidence="2 3">
    <name type="scientific">Gonium pectorale</name>
    <name type="common">Green alga</name>
    <dbReference type="NCBI Taxonomy" id="33097"/>
    <lineage>
        <taxon>Eukaryota</taxon>
        <taxon>Viridiplantae</taxon>
        <taxon>Chlorophyta</taxon>
        <taxon>core chlorophytes</taxon>
        <taxon>Chlorophyceae</taxon>
        <taxon>CS clade</taxon>
        <taxon>Chlamydomonadales</taxon>
        <taxon>Volvocaceae</taxon>
        <taxon>Gonium</taxon>
    </lineage>
</organism>
<dbReference type="PROSITE" id="PS51321">
    <property type="entry name" value="TFIIS_CENTRAL"/>
    <property type="match status" value="1"/>
</dbReference>
<evidence type="ECO:0000259" key="1">
    <source>
        <dbReference type="PROSITE" id="PS51321"/>
    </source>
</evidence>
<dbReference type="SUPFAM" id="SSF46942">
    <property type="entry name" value="Elongation factor TFIIS domain 2"/>
    <property type="match status" value="1"/>
</dbReference>
<dbReference type="InterPro" id="IPR036575">
    <property type="entry name" value="TFIIS_cen_dom_sf"/>
</dbReference>
<evidence type="ECO:0000313" key="2">
    <source>
        <dbReference type="EMBL" id="KXZ48054.1"/>
    </source>
</evidence>
<reference evidence="3" key="1">
    <citation type="journal article" date="2016" name="Nat. Commun.">
        <title>The Gonium pectorale genome demonstrates co-option of cell cycle regulation during the evolution of multicellularity.</title>
        <authorList>
            <person name="Hanschen E.R."/>
            <person name="Marriage T.N."/>
            <person name="Ferris P.J."/>
            <person name="Hamaji T."/>
            <person name="Toyoda A."/>
            <person name="Fujiyama A."/>
            <person name="Neme R."/>
            <person name="Noguchi H."/>
            <person name="Minakuchi Y."/>
            <person name="Suzuki M."/>
            <person name="Kawai-Toyooka H."/>
            <person name="Smith D.R."/>
            <person name="Sparks H."/>
            <person name="Anderson J."/>
            <person name="Bakaric R."/>
            <person name="Luria V."/>
            <person name="Karger A."/>
            <person name="Kirschner M.W."/>
            <person name="Durand P.M."/>
            <person name="Michod R.E."/>
            <person name="Nozaki H."/>
            <person name="Olson B.J."/>
        </authorList>
    </citation>
    <scope>NUCLEOTIDE SEQUENCE [LARGE SCALE GENOMIC DNA]</scope>
    <source>
        <strain evidence="3">NIES-2863</strain>
    </source>
</reference>
<dbReference type="AlphaFoldDB" id="A0A150GDZ1"/>
<gene>
    <name evidence="2" type="ORF">GPECTOR_30g149</name>
</gene>
<evidence type="ECO:0000313" key="3">
    <source>
        <dbReference type="Proteomes" id="UP000075714"/>
    </source>
</evidence>
<keyword evidence="3" id="KW-1185">Reference proteome</keyword>
<accession>A0A150GDZ1</accession>
<feature type="domain" description="TFIIS central" evidence="1">
    <location>
        <begin position="1"/>
        <end position="93"/>
    </location>
</feature>
<protein>
    <recommendedName>
        <fullName evidence="1">TFIIS central domain-containing protein</fullName>
    </recommendedName>
</protein>
<sequence>MSKSELAEAIESELSRRHRMAAGQEYKAAAMTLVAGLKRNSELRHRVLVGRLLPGELVALDPRELATAAQREEYARLQAAETRRVTLVGDGAATATNDYRCGRCGGSSCDYMDSGRRDIGKCETWGSKDGQGVSRLVTCRGCGNRWEVDDV</sequence>
<dbReference type="Gene3D" id="1.10.472.30">
    <property type="entry name" value="Transcription elongation factor S-II, central domain"/>
    <property type="match status" value="1"/>
</dbReference>
<comment type="caution">
    <text evidence="2">The sequence shown here is derived from an EMBL/GenBank/DDBJ whole genome shotgun (WGS) entry which is preliminary data.</text>
</comment>
<dbReference type="OrthoDB" id="44867at2759"/>
<dbReference type="InterPro" id="IPR003618">
    <property type="entry name" value="TFIIS_cen_dom"/>
</dbReference>
<dbReference type="STRING" id="33097.A0A150GDZ1"/>
<name>A0A150GDZ1_GONPE</name>
<dbReference type="EMBL" id="LSYV01000031">
    <property type="protein sequence ID" value="KXZ48054.1"/>
    <property type="molecule type" value="Genomic_DNA"/>
</dbReference>